<dbReference type="GO" id="GO:0016787">
    <property type="term" value="F:hydrolase activity"/>
    <property type="evidence" value="ECO:0007669"/>
    <property type="project" value="UniProtKB-KW"/>
</dbReference>
<reference evidence="4" key="1">
    <citation type="journal article" date="2019" name="Int. J. Syst. Evol. Microbiol.">
        <title>The Global Catalogue of Microorganisms (GCM) 10K type strain sequencing project: providing services to taxonomists for standard genome sequencing and annotation.</title>
        <authorList>
            <consortium name="The Broad Institute Genomics Platform"/>
            <consortium name="The Broad Institute Genome Sequencing Center for Infectious Disease"/>
            <person name="Wu L."/>
            <person name="Ma J."/>
        </authorList>
    </citation>
    <scope>NUCLEOTIDE SEQUENCE [LARGE SCALE GENOMIC DNA]</scope>
    <source>
        <strain evidence="4">JCM 10696</strain>
    </source>
</reference>
<evidence type="ECO:0000313" key="3">
    <source>
        <dbReference type="EMBL" id="GAA0953479.1"/>
    </source>
</evidence>
<dbReference type="RefSeq" id="WP_344241947.1">
    <property type="nucleotide sequence ID" value="NZ_BAAAHH010000013.1"/>
</dbReference>
<keyword evidence="4" id="KW-1185">Reference proteome</keyword>
<protein>
    <submittedName>
        <fullName evidence="3">Alpha/beta hydrolase</fullName>
    </submittedName>
</protein>
<dbReference type="PANTHER" id="PTHR48081:SF8">
    <property type="entry name" value="ALPHA_BETA HYDROLASE FOLD-3 DOMAIN-CONTAINING PROTEIN-RELATED"/>
    <property type="match status" value="1"/>
</dbReference>
<dbReference type="InterPro" id="IPR013094">
    <property type="entry name" value="AB_hydrolase_3"/>
</dbReference>
<dbReference type="EMBL" id="BAAAHH010000013">
    <property type="protein sequence ID" value="GAA0953479.1"/>
    <property type="molecule type" value="Genomic_DNA"/>
</dbReference>
<proteinExistence type="predicted"/>
<dbReference type="Proteomes" id="UP001500665">
    <property type="component" value="Unassembled WGS sequence"/>
</dbReference>
<dbReference type="InterPro" id="IPR050300">
    <property type="entry name" value="GDXG_lipolytic_enzyme"/>
</dbReference>
<dbReference type="Pfam" id="PF07859">
    <property type="entry name" value="Abhydrolase_3"/>
    <property type="match status" value="1"/>
</dbReference>
<organism evidence="3 4">
    <name type="scientific">Actinocorallia libanotica</name>
    <dbReference type="NCBI Taxonomy" id="46162"/>
    <lineage>
        <taxon>Bacteria</taxon>
        <taxon>Bacillati</taxon>
        <taxon>Actinomycetota</taxon>
        <taxon>Actinomycetes</taxon>
        <taxon>Streptosporangiales</taxon>
        <taxon>Thermomonosporaceae</taxon>
        <taxon>Actinocorallia</taxon>
    </lineage>
</organism>
<evidence type="ECO:0000259" key="2">
    <source>
        <dbReference type="Pfam" id="PF07859"/>
    </source>
</evidence>
<evidence type="ECO:0000256" key="1">
    <source>
        <dbReference type="ARBA" id="ARBA00022801"/>
    </source>
</evidence>
<dbReference type="PANTHER" id="PTHR48081">
    <property type="entry name" value="AB HYDROLASE SUPERFAMILY PROTEIN C4A8.06C"/>
    <property type="match status" value="1"/>
</dbReference>
<feature type="domain" description="Alpha/beta hydrolase fold-3" evidence="2">
    <location>
        <begin position="72"/>
        <end position="279"/>
    </location>
</feature>
<dbReference type="InterPro" id="IPR029058">
    <property type="entry name" value="AB_hydrolase_fold"/>
</dbReference>
<comment type="caution">
    <text evidence="3">The sequence shown here is derived from an EMBL/GenBank/DDBJ whole genome shotgun (WGS) entry which is preliminary data.</text>
</comment>
<accession>A0ABP4BQK4</accession>
<evidence type="ECO:0000313" key="4">
    <source>
        <dbReference type="Proteomes" id="UP001500665"/>
    </source>
</evidence>
<dbReference type="SUPFAM" id="SSF53474">
    <property type="entry name" value="alpha/beta-Hydrolases"/>
    <property type="match status" value="1"/>
</dbReference>
<dbReference type="Gene3D" id="3.40.50.1820">
    <property type="entry name" value="alpha/beta hydrolase"/>
    <property type="match status" value="1"/>
</dbReference>
<name>A0ABP4BQK4_9ACTN</name>
<keyword evidence="1 3" id="KW-0378">Hydrolase</keyword>
<sequence>MADQVFHPDLRAARFLPRGLVGPRQLGLIRSAMKLSGRRPPEGAVPVAITPEVGVDVYGRSAAGKTGRRPALLWIHGGGMVIGNARQDSAFCARVARELDVIVASVEYRLAPDHPYPAPLEDCYTALSWLASQPDVDTDRIAIGGASAGGGLTAGLALLARDRAEIRPTFQLLVYPMLDDRTTVRTDVDESRLRVWSPANNRFGWQSYLGPHLTPGQPDGVPHPAAPARAEDLTGLPPAWIGVGTNDLFHDEDLDYAARLQKAGVPCELHVVPGAYHGFDNFHGRTGVGRDFTRRKIDALTRAFGR</sequence>
<gene>
    <name evidence="3" type="ORF">GCM10009550_35530</name>
</gene>